<dbReference type="RefSeq" id="WP_173076434.1">
    <property type="nucleotide sequence ID" value="NZ_CP041345.1"/>
</dbReference>
<evidence type="ECO:0008006" key="4">
    <source>
        <dbReference type="Google" id="ProtNLM"/>
    </source>
</evidence>
<name>A0A7D4AYV8_9BACT</name>
<feature type="signal peptide" evidence="1">
    <location>
        <begin position="1"/>
        <end position="22"/>
    </location>
</feature>
<evidence type="ECO:0000256" key="1">
    <source>
        <dbReference type="SAM" id="SignalP"/>
    </source>
</evidence>
<dbReference type="KEGG" id="ttz:FHG85_12520"/>
<gene>
    <name evidence="2" type="ORF">FHG85_12520</name>
</gene>
<dbReference type="EMBL" id="CP041345">
    <property type="protein sequence ID" value="QKG81054.1"/>
    <property type="molecule type" value="Genomic_DNA"/>
</dbReference>
<reference evidence="2 3" key="1">
    <citation type="submission" date="2019-07" db="EMBL/GenBank/DDBJ databases">
        <title>Thalassofilum flectens gen. nov., sp. nov., a novel moderate thermophilic anaerobe from a shallow sea hot spring in Kunashir Island (Russia), representing a new family in the order Bacteroidales, and proposal of Thalassofilacea fam. nov.</title>
        <authorList>
            <person name="Kochetkova T.V."/>
            <person name="Podosokorskaya O.A."/>
            <person name="Novikov A."/>
            <person name="Elcheninov A.G."/>
            <person name="Toshchakov S.V."/>
            <person name="Kublanov I.V."/>
        </authorList>
    </citation>
    <scope>NUCLEOTIDE SEQUENCE [LARGE SCALE GENOMIC DNA]</scope>
    <source>
        <strain evidence="2 3">38-H</strain>
    </source>
</reference>
<dbReference type="PROSITE" id="PS51257">
    <property type="entry name" value="PROKAR_LIPOPROTEIN"/>
    <property type="match status" value="1"/>
</dbReference>
<protein>
    <recommendedName>
        <fullName evidence="4">Lipocalin family protein</fullName>
    </recommendedName>
</protein>
<keyword evidence="1" id="KW-0732">Signal</keyword>
<evidence type="ECO:0000313" key="2">
    <source>
        <dbReference type="EMBL" id="QKG81054.1"/>
    </source>
</evidence>
<organism evidence="2 3">
    <name type="scientific">Tenuifilum thalassicum</name>
    <dbReference type="NCBI Taxonomy" id="2590900"/>
    <lineage>
        <taxon>Bacteria</taxon>
        <taxon>Pseudomonadati</taxon>
        <taxon>Bacteroidota</taxon>
        <taxon>Bacteroidia</taxon>
        <taxon>Bacteroidales</taxon>
        <taxon>Tenuifilaceae</taxon>
        <taxon>Tenuifilum</taxon>
    </lineage>
</organism>
<proteinExistence type="predicted"/>
<accession>A0A7D4AYV8</accession>
<dbReference type="AlphaFoldDB" id="A0A7D4AYV8"/>
<feature type="chain" id="PRO_5029888830" description="Lipocalin family protein" evidence="1">
    <location>
        <begin position="23"/>
        <end position="148"/>
    </location>
</feature>
<dbReference type="Proteomes" id="UP000500961">
    <property type="component" value="Chromosome"/>
</dbReference>
<keyword evidence="3" id="KW-1185">Reference proteome</keyword>
<evidence type="ECO:0000313" key="3">
    <source>
        <dbReference type="Proteomes" id="UP000500961"/>
    </source>
</evidence>
<sequence length="148" mass="17426">MKTAAIKYLMLTVFLFSLSCSEDITTLAEIKEKLIGEWEWVQSEGGLSGTEVLTPETTGIYRYIKFNEKDTVLVWENNENVQTTSYCLQREESILKNRESIILTINYKYFNNNDTIILPMRYIIVKIGRTLILEEDVYDGYKHWYTRL</sequence>